<evidence type="ECO:0000313" key="1">
    <source>
        <dbReference type="EMBL" id="GAW05116.1"/>
    </source>
</evidence>
<name>A0A1Q3ED33_LENED</name>
<keyword evidence="2" id="KW-1185">Reference proteome</keyword>
<proteinExistence type="predicted"/>
<reference evidence="1 2" key="1">
    <citation type="submission" date="2016-08" db="EMBL/GenBank/DDBJ databases">
        <authorList>
            <consortium name="Lentinula edodes genome sequencing consortium"/>
            <person name="Sakamoto Y."/>
            <person name="Nakade K."/>
            <person name="Sato S."/>
            <person name="Yoshida Y."/>
            <person name="Miyazaki K."/>
            <person name="Natsume S."/>
            <person name="Konno N."/>
        </authorList>
    </citation>
    <scope>NUCLEOTIDE SEQUENCE [LARGE SCALE GENOMIC DNA]</scope>
    <source>
        <strain evidence="1 2">NBRC 111202</strain>
    </source>
</reference>
<organism evidence="1 2">
    <name type="scientific">Lentinula edodes</name>
    <name type="common">Shiitake mushroom</name>
    <name type="synonym">Lentinus edodes</name>
    <dbReference type="NCBI Taxonomy" id="5353"/>
    <lineage>
        <taxon>Eukaryota</taxon>
        <taxon>Fungi</taxon>
        <taxon>Dikarya</taxon>
        <taxon>Basidiomycota</taxon>
        <taxon>Agaricomycotina</taxon>
        <taxon>Agaricomycetes</taxon>
        <taxon>Agaricomycetidae</taxon>
        <taxon>Agaricales</taxon>
        <taxon>Marasmiineae</taxon>
        <taxon>Omphalotaceae</taxon>
        <taxon>Lentinula</taxon>
    </lineage>
</organism>
<dbReference type="EMBL" id="BDGU01000235">
    <property type="protein sequence ID" value="GAW05116.1"/>
    <property type="molecule type" value="Genomic_DNA"/>
</dbReference>
<accession>A0A1Q3ED33</accession>
<protein>
    <submittedName>
        <fullName evidence="1">Uncharacterized protein</fullName>
    </submittedName>
</protein>
<reference evidence="1 2" key="2">
    <citation type="submission" date="2017-02" db="EMBL/GenBank/DDBJ databases">
        <title>A genome survey and senescence transcriptome analysis in Lentinula edodes.</title>
        <authorList>
            <person name="Sakamoto Y."/>
            <person name="Nakade K."/>
            <person name="Sato S."/>
            <person name="Yoshida Y."/>
            <person name="Miyazaki K."/>
            <person name="Natsume S."/>
            <person name="Konno N."/>
        </authorList>
    </citation>
    <scope>NUCLEOTIDE SEQUENCE [LARGE SCALE GENOMIC DNA]</scope>
    <source>
        <strain evidence="1 2">NBRC 111202</strain>
    </source>
</reference>
<dbReference type="AlphaFoldDB" id="A0A1Q3ED33"/>
<dbReference type="Proteomes" id="UP000188533">
    <property type="component" value="Unassembled WGS sequence"/>
</dbReference>
<sequence>MILINHSIKEGELLGRKIFPVGCPLDHSGSLATECQLREATCLSPQPCIPAIWGTLGYLVSTFGIWTRKAKLTSLKDILVLN</sequence>
<evidence type="ECO:0000313" key="2">
    <source>
        <dbReference type="Proteomes" id="UP000188533"/>
    </source>
</evidence>
<comment type="caution">
    <text evidence="1">The sequence shown here is derived from an EMBL/GenBank/DDBJ whole genome shotgun (WGS) entry which is preliminary data.</text>
</comment>
<gene>
    <name evidence="1" type="ORF">LENED_006951</name>
</gene>